<keyword evidence="2" id="KW-0964">Secreted</keyword>
<comment type="caution">
    <text evidence="7">The sequence shown here is derived from an EMBL/GenBank/DDBJ whole genome shotgun (WGS) entry which is preliminary data.</text>
</comment>
<dbReference type="Gene3D" id="4.10.1080.10">
    <property type="entry name" value="TSP type-3 repeat"/>
    <property type="match status" value="1"/>
</dbReference>
<evidence type="ECO:0000256" key="3">
    <source>
        <dbReference type="ARBA" id="ARBA00022729"/>
    </source>
</evidence>
<evidence type="ECO:0000259" key="6">
    <source>
        <dbReference type="Pfam" id="PF18962"/>
    </source>
</evidence>
<evidence type="ECO:0000256" key="2">
    <source>
        <dbReference type="ARBA" id="ARBA00022525"/>
    </source>
</evidence>
<dbReference type="Proteomes" id="UP000033497">
    <property type="component" value="Unassembled WGS sequence"/>
</dbReference>
<keyword evidence="8" id="KW-1185">Reference proteome</keyword>
<feature type="domain" description="Secretion system C-terminal sorting" evidence="6">
    <location>
        <begin position="462"/>
        <end position="530"/>
    </location>
</feature>
<proteinExistence type="predicted"/>
<evidence type="ECO:0000256" key="5">
    <source>
        <dbReference type="SAM" id="MobiDB-lite"/>
    </source>
</evidence>
<keyword evidence="4" id="KW-0106">Calcium</keyword>
<evidence type="ECO:0000313" key="7">
    <source>
        <dbReference type="EMBL" id="KJJ38852.1"/>
    </source>
</evidence>
<evidence type="ECO:0000256" key="1">
    <source>
        <dbReference type="ARBA" id="ARBA00004613"/>
    </source>
</evidence>
<dbReference type="Pfam" id="PF18962">
    <property type="entry name" value="Por_Secre_tail"/>
    <property type="match status" value="1"/>
</dbReference>
<protein>
    <recommendedName>
        <fullName evidence="6">Secretion system C-terminal sorting domain-containing protein</fullName>
    </recommendedName>
</protein>
<organism evidence="7 8">
    <name type="scientific">Aequorivita vladivostokensis</name>
    <dbReference type="NCBI Taxonomy" id="171194"/>
    <lineage>
        <taxon>Bacteria</taxon>
        <taxon>Pseudomonadati</taxon>
        <taxon>Bacteroidota</taxon>
        <taxon>Flavobacteriia</taxon>
        <taxon>Flavobacteriales</taxon>
        <taxon>Flavobacteriaceae</taxon>
        <taxon>Aequorivita</taxon>
    </lineage>
</organism>
<gene>
    <name evidence="7" type="ORF">MB09_05240</name>
</gene>
<feature type="compositionally biased region" description="Acidic residues" evidence="5">
    <location>
        <begin position="331"/>
        <end position="352"/>
    </location>
</feature>
<evidence type="ECO:0000256" key="4">
    <source>
        <dbReference type="ARBA" id="ARBA00022837"/>
    </source>
</evidence>
<sequence length="532" mass="58629">MYDRGVARYYPGGYEALQPSVYGPNNYSDVVNILEYIGPDNIFVASFNIPTTAKLKRFNGVEWLDFQPALPNGAMKVSDILYRSESEIYVAAQNLYTQTSLVYKFDGTQWVDLNLMPFGHYPPSLFYISSTEIYLTTAGQLAVYNGEEWSIIDHFGITTNKIFVDVVDADHKYVTGRHQLLNFANGTMTPVGNILLPNESQNDVTVTHVQAIANDNIYIAAKIYVGFSNATFVSHWDGSNWERMWTFDPSNQVDDYPTYLFEENGNIFVKIFNRPMFAYLPNFVDDDGDGVANNEDADPADPYICRDLDADGCDDCSQTGNNGSGGNTANDGDDFDNDGLCDYGDLDDDNDGVPDLVDAFPFDPNEDTDTDGDGIGNNADPDDDNDGQRDIDELACGSDPLDENSLSPDLDIDGIPDCVDDDIDGDGYSNAEEIDCGSNPYDPSDTCETAGMGENSIESIKIYPNPSTGIYTITSALPIAHLVVYSINGSKIRTLEPQEPVQHLDLSHLPKGIYLLKIKTQTGTAVKKLIRK</sequence>
<reference evidence="7 8" key="1">
    <citation type="submission" date="2014-10" db="EMBL/GenBank/DDBJ databases">
        <title>Genome sequencing of Vitellibacter vladivostokensis KMM 3516.</title>
        <authorList>
            <person name="Thevarajoo S."/>
            <person name="Selvaratnam C."/>
            <person name="Goh K.M."/>
            <person name="Chong C.S."/>
        </authorList>
    </citation>
    <scope>NUCLEOTIDE SEQUENCE [LARGE SCALE GENOMIC DNA]</scope>
    <source>
        <strain evidence="7 8">KMM 3516</strain>
    </source>
</reference>
<keyword evidence="3" id="KW-0732">Signal</keyword>
<dbReference type="InterPro" id="IPR059100">
    <property type="entry name" value="TSP3_bac"/>
</dbReference>
<accession>A0ABR5DJ98</accession>
<dbReference type="Pfam" id="PF18884">
    <property type="entry name" value="TSP3_bac"/>
    <property type="match status" value="2"/>
</dbReference>
<dbReference type="EMBL" id="JSVU01000003">
    <property type="protein sequence ID" value="KJJ38852.1"/>
    <property type="molecule type" value="Genomic_DNA"/>
</dbReference>
<comment type="subcellular location">
    <subcellularLocation>
        <location evidence="1">Secreted</location>
    </subcellularLocation>
</comment>
<dbReference type="NCBIfam" id="TIGR04183">
    <property type="entry name" value="Por_Secre_tail"/>
    <property type="match status" value="1"/>
</dbReference>
<name>A0ABR5DJ98_9FLAO</name>
<dbReference type="InterPro" id="IPR026444">
    <property type="entry name" value="Secre_tail"/>
</dbReference>
<feature type="region of interest" description="Disordered" evidence="5">
    <location>
        <begin position="322"/>
        <end position="411"/>
    </location>
</feature>
<dbReference type="InterPro" id="IPR028974">
    <property type="entry name" value="TSP_type-3_rpt"/>
</dbReference>
<evidence type="ECO:0000313" key="8">
    <source>
        <dbReference type="Proteomes" id="UP000033497"/>
    </source>
</evidence>